<evidence type="ECO:0000256" key="2">
    <source>
        <dbReference type="ARBA" id="ARBA00023180"/>
    </source>
</evidence>
<gene>
    <name evidence="6" type="ORF">HYFRA_00012822</name>
</gene>
<dbReference type="EMBL" id="CAJVRL010000088">
    <property type="protein sequence ID" value="CAG8959042.1"/>
    <property type="molecule type" value="Genomic_DNA"/>
</dbReference>
<organism evidence="6 7">
    <name type="scientific">Hymenoscyphus fraxineus</name>
    <dbReference type="NCBI Taxonomy" id="746836"/>
    <lineage>
        <taxon>Eukaryota</taxon>
        <taxon>Fungi</taxon>
        <taxon>Dikarya</taxon>
        <taxon>Ascomycota</taxon>
        <taxon>Pezizomycotina</taxon>
        <taxon>Leotiomycetes</taxon>
        <taxon>Helotiales</taxon>
        <taxon>Helotiaceae</taxon>
        <taxon>Hymenoscyphus</taxon>
    </lineage>
</organism>
<dbReference type="InterPro" id="IPR012132">
    <property type="entry name" value="GMC_OxRdtase"/>
</dbReference>
<dbReference type="GO" id="GO:0016614">
    <property type="term" value="F:oxidoreductase activity, acting on CH-OH group of donors"/>
    <property type="evidence" value="ECO:0007669"/>
    <property type="project" value="InterPro"/>
</dbReference>
<keyword evidence="4" id="KW-0285">Flavoprotein</keyword>
<dbReference type="PANTHER" id="PTHR11552">
    <property type="entry name" value="GLUCOSE-METHANOL-CHOLINE GMC OXIDOREDUCTASE"/>
    <property type="match status" value="1"/>
</dbReference>
<dbReference type="PIRSF" id="PIRSF000137">
    <property type="entry name" value="Alcohol_oxidase"/>
    <property type="match status" value="1"/>
</dbReference>
<keyword evidence="4" id="KW-0274">FAD</keyword>
<evidence type="ECO:0000256" key="1">
    <source>
        <dbReference type="ARBA" id="ARBA00010790"/>
    </source>
</evidence>
<feature type="binding site" evidence="4">
    <location>
        <begin position="604"/>
        <end position="605"/>
    </location>
    <ligand>
        <name>FAD</name>
        <dbReference type="ChEBI" id="CHEBI:57692"/>
    </ligand>
</feature>
<dbReference type="GO" id="GO:0050660">
    <property type="term" value="F:flavin adenine dinucleotide binding"/>
    <property type="evidence" value="ECO:0007669"/>
    <property type="project" value="InterPro"/>
</dbReference>
<dbReference type="SUPFAM" id="SSF51905">
    <property type="entry name" value="FAD/NAD(P)-binding domain"/>
    <property type="match status" value="1"/>
</dbReference>
<dbReference type="Gene3D" id="3.30.560.10">
    <property type="entry name" value="Glucose Oxidase, domain 3"/>
    <property type="match status" value="1"/>
</dbReference>
<dbReference type="OrthoDB" id="269227at2759"/>
<feature type="domain" description="Glucose-methanol-choline oxidoreductase N-terminal" evidence="5">
    <location>
        <begin position="317"/>
        <end position="331"/>
    </location>
</feature>
<comment type="caution">
    <text evidence="6">The sequence shown here is derived from an EMBL/GenBank/DDBJ whole genome shotgun (WGS) entry which is preliminary data.</text>
</comment>
<dbReference type="Pfam" id="PF05199">
    <property type="entry name" value="GMC_oxred_C"/>
    <property type="match status" value="1"/>
</dbReference>
<comment type="similarity">
    <text evidence="1">Belongs to the GMC oxidoreductase family.</text>
</comment>
<dbReference type="Gene3D" id="3.50.50.60">
    <property type="entry name" value="FAD/NAD(P)-binding domain"/>
    <property type="match status" value="1"/>
</dbReference>
<evidence type="ECO:0000259" key="5">
    <source>
        <dbReference type="PROSITE" id="PS00624"/>
    </source>
</evidence>
<evidence type="ECO:0000313" key="7">
    <source>
        <dbReference type="Proteomes" id="UP000696280"/>
    </source>
</evidence>
<feature type="active site" description="Proton acceptor" evidence="3">
    <location>
        <position position="603"/>
    </location>
</feature>
<dbReference type="Pfam" id="PF00732">
    <property type="entry name" value="GMC_oxred_N"/>
    <property type="match status" value="1"/>
</dbReference>
<dbReference type="PANTHER" id="PTHR11552:SF138">
    <property type="entry name" value="DEHYDROGENASE PKFF-RELATED"/>
    <property type="match status" value="1"/>
</dbReference>
<evidence type="ECO:0000256" key="3">
    <source>
        <dbReference type="PIRSR" id="PIRSR000137-1"/>
    </source>
</evidence>
<dbReference type="InterPro" id="IPR036188">
    <property type="entry name" value="FAD/NAD-bd_sf"/>
</dbReference>
<dbReference type="InterPro" id="IPR000172">
    <property type="entry name" value="GMC_OxRdtase_N"/>
</dbReference>
<dbReference type="Proteomes" id="UP000696280">
    <property type="component" value="Unassembled WGS sequence"/>
</dbReference>
<dbReference type="PROSITE" id="PS00624">
    <property type="entry name" value="GMC_OXRED_2"/>
    <property type="match status" value="1"/>
</dbReference>
<dbReference type="GO" id="GO:0044550">
    <property type="term" value="P:secondary metabolite biosynthetic process"/>
    <property type="evidence" value="ECO:0007669"/>
    <property type="project" value="TreeGrafter"/>
</dbReference>
<proteinExistence type="inferred from homology"/>
<dbReference type="AlphaFoldDB" id="A0A9N9L7P0"/>
<protein>
    <recommendedName>
        <fullName evidence="5">Glucose-methanol-choline oxidoreductase N-terminal domain-containing protein</fullName>
    </recommendedName>
</protein>
<reference evidence="6" key="1">
    <citation type="submission" date="2021-07" db="EMBL/GenBank/DDBJ databases">
        <authorList>
            <person name="Durling M."/>
        </authorList>
    </citation>
    <scope>NUCLEOTIDE SEQUENCE</scope>
</reference>
<sequence>MLFAFALRTHIIAAIPLQQQTISQGLLGAHFGRLGVPATFDYVVVGGGTAGLALARRLAANSAQTVAVVEAGGFSEFDNTDGSQIPADAAFFIGTDPMFHNPLIDWGQETTTQNELAGRKALYTSGKTLGGGSTRNFMFYQRGSSGSYDKWAQIVGDPSYTFKNLLPYFQRSVHFTPPNPAARPNNSTLKYTVLSIVQFDQFYRGPVQVSYPRFVNALSSWIVAGLRELGMIEVSGFVDGSLLGYSYIGCTVDPNSQTRSSSETSFLAEALRETTNLIVYKSTTAQRVLFNGTKAIGVQVNSGGAIYTLGARKEVISSFRSPQLLMASGIGPKATLEENGIPLIVDRPGVGQNMWDHILAGPSFDVNVPTHSRVSDPTYASHADADFINNQNGILTNPGADIVAFEKLPEDLISNQTLRGLNNRPYFLYTLPTLKNWPDVEYLFLDAYSGTQKDLVFGGPRDGKNYGSAFVGLVAPFSRGNVTIVSNDTTVNPIINPNWFSDPRDQEVAVAGYKRARAIFATNAMRAVVLSPEAYPGANITTDHEILETLRNGASSIFHAAGTNAMGKVGDPMAVVDTSARVFGVQGLRVVDASAFPILPPGHPQGTMLLRRKLQMIYFMDNRLAN</sequence>
<name>A0A9N9L7P0_9HELO</name>
<accession>A0A9N9L7P0</accession>
<keyword evidence="2" id="KW-0325">Glycoprotein</keyword>
<dbReference type="InterPro" id="IPR007867">
    <property type="entry name" value="GMC_OxRtase_C"/>
</dbReference>
<dbReference type="SUPFAM" id="SSF54373">
    <property type="entry name" value="FAD-linked reductases, C-terminal domain"/>
    <property type="match status" value="1"/>
</dbReference>
<keyword evidence="7" id="KW-1185">Reference proteome</keyword>
<evidence type="ECO:0000313" key="6">
    <source>
        <dbReference type="EMBL" id="CAG8959042.1"/>
    </source>
</evidence>
<feature type="active site" description="Proton donor" evidence="3">
    <location>
        <position position="559"/>
    </location>
</feature>
<evidence type="ECO:0000256" key="4">
    <source>
        <dbReference type="PIRSR" id="PIRSR000137-2"/>
    </source>
</evidence>
<comment type="cofactor">
    <cofactor evidence="4">
        <name>FAD</name>
        <dbReference type="ChEBI" id="CHEBI:57692"/>
    </cofactor>
</comment>